<reference evidence="1" key="1">
    <citation type="submission" date="2014-09" db="EMBL/GenBank/DDBJ databases">
        <authorList>
            <person name="Magalhaes I.L.F."/>
            <person name="Oliveira U."/>
            <person name="Santos F.R."/>
            <person name="Vidigal T.H.D.A."/>
            <person name="Brescovit A.D."/>
            <person name="Santos A.J."/>
        </authorList>
    </citation>
    <scope>NUCLEOTIDE SEQUENCE</scope>
    <source>
        <tissue evidence="1">Shoot tissue taken approximately 20 cm above the soil surface</tissue>
    </source>
</reference>
<reference evidence="1" key="2">
    <citation type="journal article" date="2015" name="Data Brief">
        <title>Shoot transcriptome of the giant reed, Arundo donax.</title>
        <authorList>
            <person name="Barrero R.A."/>
            <person name="Guerrero F.D."/>
            <person name="Moolhuijzen P."/>
            <person name="Goolsby J.A."/>
            <person name="Tidwell J."/>
            <person name="Bellgard S.E."/>
            <person name="Bellgard M.I."/>
        </authorList>
    </citation>
    <scope>NUCLEOTIDE SEQUENCE</scope>
    <source>
        <tissue evidence="1">Shoot tissue taken approximately 20 cm above the soil surface</tissue>
    </source>
</reference>
<proteinExistence type="predicted"/>
<organism evidence="1">
    <name type="scientific">Arundo donax</name>
    <name type="common">Giant reed</name>
    <name type="synonym">Donax arundinaceus</name>
    <dbReference type="NCBI Taxonomy" id="35708"/>
    <lineage>
        <taxon>Eukaryota</taxon>
        <taxon>Viridiplantae</taxon>
        <taxon>Streptophyta</taxon>
        <taxon>Embryophyta</taxon>
        <taxon>Tracheophyta</taxon>
        <taxon>Spermatophyta</taxon>
        <taxon>Magnoliopsida</taxon>
        <taxon>Liliopsida</taxon>
        <taxon>Poales</taxon>
        <taxon>Poaceae</taxon>
        <taxon>PACMAD clade</taxon>
        <taxon>Arundinoideae</taxon>
        <taxon>Arundineae</taxon>
        <taxon>Arundo</taxon>
    </lineage>
</organism>
<dbReference type="EMBL" id="GBRH01258728">
    <property type="protein sequence ID" value="JAD39167.1"/>
    <property type="molecule type" value="Transcribed_RNA"/>
</dbReference>
<name>A0A0A8ZWK9_ARUDO</name>
<protein>
    <submittedName>
        <fullName evidence="1">Uncharacterized protein</fullName>
    </submittedName>
</protein>
<evidence type="ECO:0000313" key="1">
    <source>
        <dbReference type="EMBL" id="JAD39167.1"/>
    </source>
</evidence>
<dbReference type="AlphaFoldDB" id="A0A0A8ZWK9"/>
<sequence>MLRKQRNDCVFQAAQPNMVSVLHAVRDDFKLWCMAGAHCLVHLLARLQ</sequence>
<accession>A0A0A8ZWK9</accession>